<proteinExistence type="predicted"/>
<dbReference type="AlphaFoldDB" id="A0A919VHD3"/>
<dbReference type="Proteomes" id="UP000679179">
    <property type="component" value="Unassembled WGS sequence"/>
</dbReference>
<dbReference type="GO" id="GO:0008705">
    <property type="term" value="F:methionine synthase activity"/>
    <property type="evidence" value="ECO:0007669"/>
    <property type="project" value="InterPro"/>
</dbReference>
<gene>
    <name evidence="1" type="ORF">CPJCM30710_22320</name>
</gene>
<reference evidence="1" key="1">
    <citation type="submission" date="2021-03" db="EMBL/GenBank/DDBJ databases">
        <title>Taxonomic study of Clostridium polyendosporum from meadow-gley soil under rice.</title>
        <authorList>
            <person name="Kobayashi H."/>
            <person name="Tanizawa Y."/>
            <person name="Yagura M."/>
        </authorList>
    </citation>
    <scope>NUCLEOTIDE SEQUENCE</scope>
    <source>
        <strain evidence="1">JCM 30710</strain>
    </source>
</reference>
<dbReference type="EMBL" id="BOPZ01000019">
    <property type="protein sequence ID" value="GIM29566.1"/>
    <property type="molecule type" value="Genomic_DNA"/>
</dbReference>
<keyword evidence="2" id="KW-1185">Reference proteome</keyword>
<dbReference type="RefSeq" id="WP_212904260.1">
    <property type="nucleotide sequence ID" value="NZ_BOPZ01000019.1"/>
</dbReference>
<organism evidence="1 2">
    <name type="scientific">Clostridium polyendosporum</name>
    <dbReference type="NCBI Taxonomy" id="69208"/>
    <lineage>
        <taxon>Bacteria</taxon>
        <taxon>Bacillati</taxon>
        <taxon>Bacillota</taxon>
        <taxon>Clostridia</taxon>
        <taxon>Eubacteriales</taxon>
        <taxon>Clostridiaceae</taxon>
        <taxon>Clostridium</taxon>
    </lineage>
</organism>
<protein>
    <recommendedName>
        <fullName evidence="3">Vitamin B12 dependent methionine synthase, activation domain</fullName>
    </recommendedName>
</protein>
<evidence type="ECO:0000313" key="2">
    <source>
        <dbReference type="Proteomes" id="UP000679179"/>
    </source>
</evidence>
<dbReference type="PIRSF" id="PIRSF037984">
    <property type="entry name" value="Met_synth_TM0269_prd"/>
    <property type="match status" value="1"/>
</dbReference>
<accession>A0A919VHD3</accession>
<dbReference type="InterPro" id="IPR017342">
    <property type="entry name" value="S-AdoMet-dep_Met_synth_prd"/>
</dbReference>
<comment type="caution">
    <text evidence="1">The sequence shown here is derived from an EMBL/GenBank/DDBJ whole genome shotgun (WGS) entry which is preliminary data.</text>
</comment>
<dbReference type="Gene3D" id="3.40.109.40">
    <property type="match status" value="1"/>
</dbReference>
<evidence type="ECO:0000313" key="1">
    <source>
        <dbReference type="EMBL" id="GIM29566.1"/>
    </source>
</evidence>
<evidence type="ECO:0008006" key="3">
    <source>
        <dbReference type="Google" id="ProtNLM"/>
    </source>
</evidence>
<dbReference type="SUPFAM" id="SSF56507">
    <property type="entry name" value="Methionine synthase activation domain-like"/>
    <property type="match status" value="1"/>
</dbReference>
<name>A0A919VHD3_9CLOT</name>
<sequence length="227" mass="25694">MNNFNLTIDRNEVLRYLGYKQQKIDDRTEKLIDECIEEIKIIVKPRFVYNFFELNKKEGAVELKNSSLVLTGKDIYDHLKDSMCSVVMAVTLGSEVDRKIRYYEKVDLARALVLDACSTQAVEEVCDILEANLRKEVQSKGKNLNWRYSPGYGDLPIDVQGQLIRTLNCNAAIGLTVTNDNIMLPRKSVTAIMGVVEGEIAKKRKTCAICSKFKDCNFRRVGGSCGH</sequence>
<dbReference type="InterPro" id="IPR037010">
    <property type="entry name" value="VitB12-dep_Met_synth_activ_sf"/>
</dbReference>